<evidence type="ECO:0000256" key="1">
    <source>
        <dbReference type="ARBA" id="ARBA00007532"/>
    </source>
</evidence>
<dbReference type="InterPro" id="IPR046952">
    <property type="entry name" value="GSHR/TRXR-like"/>
</dbReference>
<evidence type="ECO:0000256" key="12">
    <source>
        <dbReference type="RuleBase" id="RU365016"/>
    </source>
</evidence>
<dbReference type="InParanoid" id="T0QXT0"/>
<comment type="catalytic activity">
    <reaction evidence="12">
        <text>2 glutathione + NADP(+) = glutathione disulfide + NADPH + H(+)</text>
        <dbReference type="Rhea" id="RHEA:11740"/>
        <dbReference type="ChEBI" id="CHEBI:15378"/>
        <dbReference type="ChEBI" id="CHEBI:57783"/>
        <dbReference type="ChEBI" id="CHEBI:57925"/>
        <dbReference type="ChEBI" id="CHEBI:58297"/>
        <dbReference type="ChEBI" id="CHEBI:58349"/>
        <dbReference type="EC" id="1.8.1.7"/>
    </reaction>
</comment>
<dbReference type="PANTHER" id="PTHR42737">
    <property type="entry name" value="GLUTATHIONE REDUCTASE"/>
    <property type="match status" value="1"/>
</dbReference>
<dbReference type="Pfam" id="PF07992">
    <property type="entry name" value="Pyr_redox_2"/>
    <property type="match status" value="1"/>
</dbReference>
<gene>
    <name evidence="15" type="ORF">SDRG_03823</name>
</gene>
<evidence type="ECO:0000313" key="15">
    <source>
        <dbReference type="EMBL" id="EQC38865.1"/>
    </source>
</evidence>
<dbReference type="STRING" id="1156394.T0QXT0"/>
<dbReference type="GO" id="GO:0045454">
    <property type="term" value="P:cell redox homeostasis"/>
    <property type="evidence" value="ECO:0007669"/>
    <property type="project" value="InterPro"/>
</dbReference>
<dbReference type="InterPro" id="IPR036188">
    <property type="entry name" value="FAD/NAD-bd_sf"/>
</dbReference>
<keyword evidence="7 11" id="KW-0676">Redox-active center</keyword>
<evidence type="ECO:0000256" key="2">
    <source>
        <dbReference type="ARBA" id="ARBA00011738"/>
    </source>
</evidence>
<reference evidence="15 16" key="1">
    <citation type="submission" date="2012-04" db="EMBL/GenBank/DDBJ databases">
        <title>The Genome Sequence of Saprolegnia declina VS20.</title>
        <authorList>
            <consortium name="The Broad Institute Genome Sequencing Platform"/>
            <person name="Russ C."/>
            <person name="Nusbaum C."/>
            <person name="Tyler B."/>
            <person name="van West P."/>
            <person name="Dieguez-Uribeondo J."/>
            <person name="de Bruijn I."/>
            <person name="Tripathy S."/>
            <person name="Jiang R."/>
            <person name="Young S.K."/>
            <person name="Zeng Q."/>
            <person name="Gargeya S."/>
            <person name="Fitzgerald M."/>
            <person name="Haas B."/>
            <person name="Abouelleil A."/>
            <person name="Alvarado L."/>
            <person name="Arachchi H.M."/>
            <person name="Berlin A."/>
            <person name="Chapman S.B."/>
            <person name="Goldberg J."/>
            <person name="Griggs A."/>
            <person name="Gujja S."/>
            <person name="Hansen M."/>
            <person name="Howarth C."/>
            <person name="Imamovic A."/>
            <person name="Larimer J."/>
            <person name="McCowen C."/>
            <person name="Montmayeur A."/>
            <person name="Murphy C."/>
            <person name="Neiman D."/>
            <person name="Pearson M."/>
            <person name="Priest M."/>
            <person name="Roberts A."/>
            <person name="Saif S."/>
            <person name="Shea T."/>
            <person name="Sisk P."/>
            <person name="Sykes S."/>
            <person name="Wortman J."/>
            <person name="Nusbaum C."/>
            <person name="Birren B."/>
        </authorList>
    </citation>
    <scope>NUCLEOTIDE SEQUENCE [LARGE SCALE GENOMIC DNA]</scope>
    <source>
        <strain evidence="15 16">VS20</strain>
    </source>
</reference>
<evidence type="ECO:0000256" key="10">
    <source>
        <dbReference type="PIRSR" id="PIRSR000350-4"/>
    </source>
</evidence>
<feature type="binding site" evidence="9">
    <location>
        <position position="59"/>
    </location>
    <ligand>
        <name>FAD</name>
        <dbReference type="ChEBI" id="CHEBI:57692"/>
    </ligand>
</feature>
<feature type="domain" description="FAD/NAD(P)-binding" evidence="14">
    <location>
        <begin position="7"/>
        <end position="334"/>
    </location>
</feature>
<dbReference type="FunFam" id="3.50.50.60:FF:000235">
    <property type="entry name" value="Glutathione reductase"/>
    <property type="match status" value="1"/>
</dbReference>
<dbReference type="GO" id="GO:0005829">
    <property type="term" value="C:cytosol"/>
    <property type="evidence" value="ECO:0007669"/>
    <property type="project" value="TreeGrafter"/>
</dbReference>
<dbReference type="Gene3D" id="3.50.50.60">
    <property type="entry name" value="FAD/NAD(P)-binding domain"/>
    <property type="match status" value="2"/>
</dbReference>
<dbReference type="GO" id="GO:0050660">
    <property type="term" value="F:flavin adenine dinucleotide binding"/>
    <property type="evidence" value="ECO:0007669"/>
    <property type="project" value="InterPro"/>
</dbReference>
<dbReference type="eggNOG" id="KOG0405">
    <property type="taxonomic scope" value="Eukaryota"/>
</dbReference>
<dbReference type="InterPro" id="IPR004099">
    <property type="entry name" value="Pyr_nucl-diS_OxRdtase_dimer"/>
</dbReference>
<dbReference type="InterPro" id="IPR016156">
    <property type="entry name" value="FAD/NAD-linked_Rdtase_dimer_sf"/>
</dbReference>
<dbReference type="EMBL" id="JH767140">
    <property type="protein sequence ID" value="EQC38865.1"/>
    <property type="molecule type" value="Genomic_DNA"/>
</dbReference>
<dbReference type="GO" id="GO:0050661">
    <property type="term" value="F:NADP binding"/>
    <property type="evidence" value="ECO:0007669"/>
    <property type="project" value="InterPro"/>
</dbReference>
<feature type="binding site" evidence="9">
    <location>
        <begin position="185"/>
        <end position="192"/>
    </location>
    <ligand>
        <name>NAD(+)</name>
        <dbReference type="ChEBI" id="CHEBI:57540"/>
    </ligand>
</feature>
<evidence type="ECO:0000259" key="14">
    <source>
        <dbReference type="Pfam" id="PF07992"/>
    </source>
</evidence>
<dbReference type="PRINTS" id="PR00368">
    <property type="entry name" value="FADPNR"/>
</dbReference>
<dbReference type="OMA" id="VTMAPWG"/>
<comment type="subcellular location">
    <subcellularLocation>
        <location evidence="12">Cytoplasm</location>
    </subcellularLocation>
</comment>
<comment type="similarity">
    <text evidence="1 11">Belongs to the class-I pyridine nucleotide-disulfide oxidoreductase family.</text>
</comment>
<dbReference type="GO" id="GO:0034599">
    <property type="term" value="P:cellular response to oxidative stress"/>
    <property type="evidence" value="ECO:0007669"/>
    <property type="project" value="TreeGrafter"/>
</dbReference>
<keyword evidence="9" id="KW-0520">NAD</keyword>
<evidence type="ECO:0000256" key="6">
    <source>
        <dbReference type="ARBA" id="ARBA00023157"/>
    </source>
</evidence>
<dbReference type="EC" id="1.8.1.7" evidence="12"/>
<dbReference type="GO" id="GO:0006749">
    <property type="term" value="P:glutathione metabolic process"/>
    <property type="evidence" value="ECO:0007669"/>
    <property type="project" value="InterPro"/>
</dbReference>
<dbReference type="GeneID" id="19944550"/>
<comment type="subunit">
    <text evidence="2">Homodimer.</text>
</comment>
<keyword evidence="5 11" id="KW-0560">Oxidoreductase</keyword>
<feature type="disulfide bond" description="Redox-active" evidence="10">
    <location>
        <begin position="50"/>
        <end position="55"/>
    </location>
</feature>
<keyword evidence="9" id="KW-0547">Nucleotide-binding</keyword>
<evidence type="ECO:0000256" key="3">
    <source>
        <dbReference type="ARBA" id="ARBA00022630"/>
    </source>
</evidence>
<feature type="active site" description="Proton acceptor" evidence="8">
    <location>
        <position position="457"/>
    </location>
</feature>
<dbReference type="RefSeq" id="XP_008607689.1">
    <property type="nucleotide sequence ID" value="XM_008609467.1"/>
</dbReference>
<evidence type="ECO:0000256" key="9">
    <source>
        <dbReference type="PIRSR" id="PIRSR000350-3"/>
    </source>
</evidence>
<dbReference type="FunFam" id="3.30.390.30:FF:000003">
    <property type="entry name" value="Glutathione reductase"/>
    <property type="match status" value="1"/>
</dbReference>
<evidence type="ECO:0000256" key="11">
    <source>
        <dbReference type="RuleBase" id="RU003691"/>
    </source>
</evidence>
<feature type="domain" description="Pyridine nucleotide-disulphide oxidoreductase dimerisation" evidence="13">
    <location>
        <begin position="355"/>
        <end position="467"/>
    </location>
</feature>
<evidence type="ECO:0000256" key="7">
    <source>
        <dbReference type="ARBA" id="ARBA00023284"/>
    </source>
</evidence>
<evidence type="ECO:0000256" key="8">
    <source>
        <dbReference type="PIRSR" id="PIRSR000350-2"/>
    </source>
</evidence>
<dbReference type="NCBIfam" id="NF004776">
    <property type="entry name" value="PRK06116.1"/>
    <property type="match status" value="1"/>
</dbReference>
<dbReference type="InterPro" id="IPR023753">
    <property type="entry name" value="FAD/NAD-binding_dom"/>
</dbReference>
<dbReference type="Proteomes" id="UP000030762">
    <property type="component" value="Unassembled WGS sequence"/>
</dbReference>
<dbReference type="VEuPathDB" id="FungiDB:SDRG_03823"/>
<name>T0QXT0_SAPDV</name>
<organism evidence="15 16">
    <name type="scientific">Saprolegnia diclina (strain VS20)</name>
    <dbReference type="NCBI Taxonomy" id="1156394"/>
    <lineage>
        <taxon>Eukaryota</taxon>
        <taxon>Sar</taxon>
        <taxon>Stramenopiles</taxon>
        <taxon>Oomycota</taxon>
        <taxon>Saprolegniomycetes</taxon>
        <taxon>Saprolegniales</taxon>
        <taxon>Saprolegniaceae</taxon>
        <taxon>Saprolegnia</taxon>
    </lineage>
</organism>
<keyword evidence="4 9" id="KW-0274">FAD</keyword>
<dbReference type="NCBIfam" id="TIGR01421">
    <property type="entry name" value="gluta_reduc_1"/>
    <property type="match status" value="1"/>
</dbReference>
<keyword evidence="12" id="KW-0963">Cytoplasm</keyword>
<evidence type="ECO:0000259" key="13">
    <source>
        <dbReference type="Pfam" id="PF02852"/>
    </source>
</evidence>
<dbReference type="InterPro" id="IPR001100">
    <property type="entry name" value="Pyr_nuc-diS_OxRdtase"/>
</dbReference>
<dbReference type="SUPFAM" id="SSF55424">
    <property type="entry name" value="FAD/NAD-linked reductases, dimerisation (C-terminal) domain"/>
    <property type="match status" value="1"/>
</dbReference>
<dbReference type="InterPro" id="IPR012999">
    <property type="entry name" value="Pyr_OxRdtase_I_AS"/>
</dbReference>
<proteinExistence type="inferred from homology"/>
<dbReference type="GO" id="GO:0004362">
    <property type="term" value="F:glutathione-disulfide reductase (NADPH) activity"/>
    <property type="evidence" value="ECO:0007669"/>
    <property type="project" value="UniProtKB-EC"/>
</dbReference>
<evidence type="ECO:0000313" key="16">
    <source>
        <dbReference type="Proteomes" id="UP000030762"/>
    </source>
</evidence>
<keyword evidence="12" id="KW-0521">NADP</keyword>
<dbReference type="AlphaFoldDB" id="T0QXT0"/>
<dbReference type="PRINTS" id="PR00411">
    <property type="entry name" value="PNDRDTASEI"/>
</dbReference>
<keyword evidence="3 11" id="KW-0285">Flavoprotein</keyword>
<dbReference type="OrthoDB" id="5956163at2759"/>
<dbReference type="PANTHER" id="PTHR42737:SF2">
    <property type="entry name" value="GLUTATHIONE REDUCTASE"/>
    <property type="match status" value="1"/>
</dbReference>
<dbReference type="InterPro" id="IPR006322">
    <property type="entry name" value="Glutathione_Rdtase_euk/bac"/>
</dbReference>
<feature type="binding site" evidence="9">
    <location>
        <position position="277"/>
    </location>
    <ligand>
        <name>NAD(+)</name>
        <dbReference type="ChEBI" id="CHEBI:57540"/>
    </ligand>
</feature>
<dbReference type="Pfam" id="PF02852">
    <property type="entry name" value="Pyr_redox_dim"/>
    <property type="match status" value="1"/>
</dbReference>
<dbReference type="SUPFAM" id="SSF51905">
    <property type="entry name" value="FAD/NAD(P)-binding domain"/>
    <property type="match status" value="1"/>
</dbReference>
<comment type="cofactor">
    <cofactor evidence="9">
        <name>FAD</name>
        <dbReference type="ChEBI" id="CHEBI:57692"/>
    </cofactor>
    <text evidence="9">Binds 1 FAD per subunit.</text>
</comment>
<protein>
    <recommendedName>
        <fullName evidence="12">Glutathione reductase</fullName>
        <ecNumber evidence="12">1.8.1.7</ecNumber>
    </recommendedName>
</protein>
<evidence type="ECO:0000256" key="5">
    <source>
        <dbReference type="ARBA" id="ARBA00023002"/>
    </source>
</evidence>
<dbReference type="PIRSF" id="PIRSF000350">
    <property type="entry name" value="Mercury_reductase_MerA"/>
    <property type="match status" value="1"/>
</dbReference>
<dbReference type="GO" id="GO:0005739">
    <property type="term" value="C:mitochondrion"/>
    <property type="evidence" value="ECO:0007669"/>
    <property type="project" value="TreeGrafter"/>
</dbReference>
<sequence>MATTTTYDYIVIGGGSGGNSSARRAAAYGAKVLVIERGHANDGAGMGGTCVNVGCVPKKVMFNAAMHAEMLHSAHAYTFKNIQDVEYGSFDWAALKKKRDAYVARLNGIYERNLGNNKIPLIYGAAKFVDNHTIEVNGDRYTAKHILIAVGGVPAMPPLPGIEHAISSDGFFALETQPRKVAVVGAGYIAVELAGIFNALKSDTTVFCRGNQVLRTFDPIVRDLVNTEMEHAGVRFVRESGITSIEKAEDGTLTIQATVAGVAQSFAGFETVLFAIGRTPRTHDLGLETTDIALSPDQFIQVDAQENTTVPNVHAVGDVTTTGWELTPVAIAAGRRLADRLFGNEPNACVNYHQIPTVVFSHPPIGTIGLTEPQAIEQYGAHNVKVYTSTFFNMFYAMSEQDEKQKTAMKLMCIGEEETVIGVHVAGLGADEMIQGFGVAVKMGAYKSDFDNIVAIHPTASEELVTMPEWGKIKDVVTLTHGTARKPPTLKPKESAL</sequence>
<comment type="function">
    <text evidence="12">Catalyzes the reduction of glutathione disulfide (GSSG) to reduced glutathione (GSH). Constitutes the major mechanism to maintain a high GSH:GSSG ratio in the cytosol.</text>
</comment>
<evidence type="ECO:0000256" key="4">
    <source>
        <dbReference type="ARBA" id="ARBA00022827"/>
    </source>
</evidence>
<dbReference type="Gene3D" id="3.30.390.30">
    <property type="match status" value="1"/>
</dbReference>
<accession>T0QXT0</accession>
<dbReference type="PROSITE" id="PS00076">
    <property type="entry name" value="PYRIDINE_REDOX_1"/>
    <property type="match status" value="1"/>
</dbReference>
<keyword evidence="6" id="KW-1015">Disulfide bond</keyword>
<keyword evidence="16" id="KW-1185">Reference proteome</keyword>
<feature type="binding site" evidence="9">
    <location>
        <position position="318"/>
    </location>
    <ligand>
        <name>FAD</name>
        <dbReference type="ChEBI" id="CHEBI:57692"/>
    </ligand>
</feature>